<dbReference type="PANTHER" id="PTHR48005:SF16">
    <property type="entry name" value="MDIS1-INTERACTING RECEPTOR LIKE KINASE 2-LIKE ISOFORM X1"/>
    <property type="match status" value="1"/>
</dbReference>
<dbReference type="InterPro" id="IPR000719">
    <property type="entry name" value="Prot_kinase_dom"/>
</dbReference>
<evidence type="ECO:0000256" key="21">
    <source>
        <dbReference type="ARBA" id="ARBA00048679"/>
    </source>
</evidence>
<dbReference type="InterPro" id="IPR008271">
    <property type="entry name" value="Ser/Thr_kinase_AS"/>
</dbReference>
<evidence type="ECO:0000313" key="25">
    <source>
        <dbReference type="EnsemblPlants" id="OPUNC02G10880.2"/>
    </source>
</evidence>
<dbReference type="Gramene" id="OPUNC02G10880.2">
    <property type="protein sequence ID" value="OPUNC02G10880.2"/>
    <property type="gene ID" value="OPUNC02G10880"/>
</dbReference>
<feature type="binding site" evidence="22">
    <location>
        <position position="547"/>
    </location>
    <ligand>
        <name>ATP</name>
        <dbReference type="ChEBI" id="CHEBI:30616"/>
    </ligand>
</feature>
<keyword evidence="6" id="KW-0723">Serine/threonine-protein kinase</keyword>
<dbReference type="InterPro" id="IPR032675">
    <property type="entry name" value="LRR_dom_sf"/>
</dbReference>
<evidence type="ECO:0000256" key="7">
    <source>
        <dbReference type="ARBA" id="ARBA00022553"/>
    </source>
</evidence>
<comment type="similarity">
    <text evidence="3">Belongs to the protein kinase superfamily. Ser/Thr protein kinase family.</text>
</comment>
<dbReference type="InterPro" id="IPR017441">
    <property type="entry name" value="Protein_kinase_ATP_BS"/>
</dbReference>
<keyword evidence="16" id="KW-1133">Transmembrane helix</keyword>
<dbReference type="PROSITE" id="PS00107">
    <property type="entry name" value="PROTEIN_KINASE_ATP"/>
    <property type="match status" value="1"/>
</dbReference>
<keyword evidence="13 22" id="KW-0547">Nucleotide-binding</keyword>
<dbReference type="GO" id="GO:0004674">
    <property type="term" value="F:protein serine/threonine kinase activity"/>
    <property type="evidence" value="ECO:0007669"/>
    <property type="project" value="UniProtKB-KW"/>
</dbReference>
<evidence type="ECO:0000256" key="1">
    <source>
        <dbReference type="ARBA" id="ARBA00004162"/>
    </source>
</evidence>
<feature type="chain" id="PRO_5002364629" description="non-specific serine/threonine protein kinase" evidence="23">
    <location>
        <begin position="26"/>
        <end position="1243"/>
    </location>
</feature>
<keyword evidence="11 23" id="KW-0732">Signal</keyword>
<keyword evidence="10" id="KW-0812">Transmembrane</keyword>
<dbReference type="PROSITE" id="PS00108">
    <property type="entry name" value="PROTEIN_KINASE_ST"/>
    <property type="match status" value="3"/>
</dbReference>
<organism evidence="25">
    <name type="scientific">Oryza punctata</name>
    <name type="common">Red rice</name>
    <dbReference type="NCBI Taxonomy" id="4537"/>
    <lineage>
        <taxon>Eukaryota</taxon>
        <taxon>Viridiplantae</taxon>
        <taxon>Streptophyta</taxon>
        <taxon>Embryophyta</taxon>
        <taxon>Tracheophyta</taxon>
        <taxon>Spermatophyta</taxon>
        <taxon>Magnoliopsida</taxon>
        <taxon>Liliopsida</taxon>
        <taxon>Poales</taxon>
        <taxon>Poaceae</taxon>
        <taxon>BOP clade</taxon>
        <taxon>Oryzoideae</taxon>
        <taxon>Oryzeae</taxon>
        <taxon>Oryzinae</taxon>
        <taxon>Oryza</taxon>
    </lineage>
</organism>
<dbReference type="STRING" id="4537.A0A0E0JYF9"/>
<evidence type="ECO:0000256" key="9">
    <source>
        <dbReference type="ARBA" id="ARBA00022679"/>
    </source>
</evidence>
<dbReference type="InterPro" id="IPR013210">
    <property type="entry name" value="LRR_N_plant-typ"/>
</dbReference>
<evidence type="ECO:0000256" key="3">
    <source>
        <dbReference type="ARBA" id="ARBA00008684"/>
    </source>
</evidence>
<keyword evidence="14" id="KW-0418">Kinase</keyword>
<feature type="domain" description="Protein kinase" evidence="24">
    <location>
        <begin position="1079"/>
        <end position="1243"/>
    </location>
</feature>
<keyword evidence="19" id="KW-0325">Glycoprotein</keyword>
<evidence type="ECO:0000256" key="10">
    <source>
        <dbReference type="ARBA" id="ARBA00022692"/>
    </source>
</evidence>
<keyword evidence="17" id="KW-0472">Membrane</keyword>
<dbReference type="InterPro" id="IPR001245">
    <property type="entry name" value="Ser-Thr/Tyr_kinase_cat_dom"/>
</dbReference>
<dbReference type="GO" id="GO:0005886">
    <property type="term" value="C:plasma membrane"/>
    <property type="evidence" value="ECO:0007669"/>
    <property type="project" value="UniProtKB-SubCell"/>
</dbReference>
<dbReference type="AlphaFoldDB" id="A0A0E0JYF9"/>
<evidence type="ECO:0000256" key="4">
    <source>
        <dbReference type="ARBA" id="ARBA00012513"/>
    </source>
</evidence>
<evidence type="ECO:0000256" key="20">
    <source>
        <dbReference type="ARBA" id="ARBA00047899"/>
    </source>
</evidence>
<evidence type="ECO:0000256" key="14">
    <source>
        <dbReference type="ARBA" id="ARBA00022777"/>
    </source>
</evidence>
<dbReference type="InterPro" id="IPR003591">
    <property type="entry name" value="Leu-rich_rpt_typical-subtyp"/>
</dbReference>
<dbReference type="InterPro" id="IPR051420">
    <property type="entry name" value="Ser_Thr_Kinases_DiverseReg"/>
</dbReference>
<reference evidence="25" key="2">
    <citation type="submission" date="2018-05" db="EMBL/GenBank/DDBJ databases">
        <title>OpunRS2 (Oryza punctata Reference Sequence Version 2).</title>
        <authorList>
            <person name="Zhang J."/>
            <person name="Kudrna D."/>
            <person name="Lee S."/>
            <person name="Talag J."/>
            <person name="Welchert J."/>
            <person name="Wing R.A."/>
        </authorList>
    </citation>
    <scope>NUCLEOTIDE SEQUENCE [LARGE SCALE GENOMIC DNA]</scope>
</reference>
<dbReference type="SMART" id="SM00220">
    <property type="entry name" value="S_TKc"/>
    <property type="match status" value="2"/>
</dbReference>
<dbReference type="Pfam" id="PF00560">
    <property type="entry name" value="LRR_1"/>
    <property type="match status" value="4"/>
</dbReference>
<dbReference type="GO" id="GO:0005524">
    <property type="term" value="F:ATP binding"/>
    <property type="evidence" value="ECO:0007669"/>
    <property type="project" value="UniProtKB-UniRule"/>
</dbReference>
<dbReference type="SUPFAM" id="SSF52047">
    <property type="entry name" value="RNI-like"/>
    <property type="match status" value="1"/>
</dbReference>
<comment type="subcellular location">
    <subcellularLocation>
        <location evidence="1">Cell membrane</location>
        <topology evidence="1">Single-pass membrane protein</topology>
    </subcellularLocation>
    <subcellularLocation>
        <location evidence="2">Membrane</location>
        <topology evidence="2">Single-pass type I membrane protein</topology>
    </subcellularLocation>
</comment>
<keyword evidence="26" id="KW-1185">Reference proteome</keyword>
<proteinExistence type="inferred from homology"/>
<evidence type="ECO:0000256" key="16">
    <source>
        <dbReference type="ARBA" id="ARBA00022989"/>
    </source>
</evidence>
<dbReference type="eggNOG" id="ENOG502QQYD">
    <property type="taxonomic scope" value="Eukaryota"/>
</dbReference>
<dbReference type="Pfam" id="PF08263">
    <property type="entry name" value="LRRNT_2"/>
    <property type="match status" value="1"/>
</dbReference>
<dbReference type="Gene3D" id="3.30.200.20">
    <property type="entry name" value="Phosphorylase Kinase, domain 1"/>
    <property type="match status" value="3"/>
</dbReference>
<evidence type="ECO:0000256" key="17">
    <source>
        <dbReference type="ARBA" id="ARBA00023136"/>
    </source>
</evidence>
<evidence type="ECO:0000256" key="6">
    <source>
        <dbReference type="ARBA" id="ARBA00022527"/>
    </source>
</evidence>
<dbReference type="FunFam" id="1.10.510.10:FF:000358">
    <property type="entry name" value="Putative leucine-rich repeat receptor-like serine/threonine-protein kinase"/>
    <property type="match status" value="1"/>
</dbReference>
<dbReference type="EC" id="2.7.11.1" evidence="4"/>
<evidence type="ECO:0000256" key="2">
    <source>
        <dbReference type="ARBA" id="ARBA00004479"/>
    </source>
</evidence>
<keyword evidence="12" id="KW-0677">Repeat</keyword>
<evidence type="ECO:0000256" key="15">
    <source>
        <dbReference type="ARBA" id="ARBA00022840"/>
    </source>
</evidence>
<dbReference type="HOGENOM" id="CLU_000288_187_0_1"/>
<evidence type="ECO:0000256" key="18">
    <source>
        <dbReference type="ARBA" id="ARBA00023170"/>
    </source>
</evidence>
<sequence length="1243" mass="137052">MRRLIASQELLLVLLISLQCLSCLAIANPTLDRQAQALLQWRSGLRYPHYSELDSWSNATSPCEWPGIGCSSMVSHGHGHERVVVTDITLQSCYISGGLSKLRFAEFPHLVHLDLSMNSLSGPIPSDIGRLAELSDLDLSRNVLTGSIPPLIGNLTNLAVLDLSSNYLSGRIFNCTPGTLHNLEYLGLRGNSLTGPIPSSLGNLAGLYFLDLGFNNLSGHIPREIGMLGLLELDLDYNNINGSIPTTIGNLTSLNLLDLSRNEITGSIPESIGNLTSLQNMDLSNNRIIGPIPSTFGKLISLETLKLESNMLNAILPPELGLLSYLSVLDLSSNQFTGSIPPQIGQCHHLSSLLLPNNLLTGPIPQELGYCTVLTELDSSRNNLSGAIPMTFVKLYRLVELNLAYNSLGGEFFGPYPTRIPFVLSLDHNIGICGDPSYGLTPCQPSNPNPESKHLVPRLLLAFAMFSCICLMAGSITVFCWRRKLAKKGREISPEDFASIWNFDSKVAFQDVLYATENFDEKYCIGVGGYGSVFRAEIQGKGVFAIKLLHRMEDYFDIGEFLAEIEVLTKIRHRCIVKLHGYCSHSKCKFLVYDLIERGSLASIWHDQELAKELDWPKRFTIVMDIAQALSYLHHDCDDRIVHRDIKSSNILLDHDFKAYLSDFGMAKKLKDNSSSWSTIFAGTCGYIAPELSSTMVLTEKCDVYSFGVVVLEVVMGKHPGDLLLPTTYKAQGYPGPTHHGADHRRGEGHHPACSGGLCLPANLPKIPANNAAGSQKMILEVTSNYSIPIGRGGFGEVFRGVLDDEDDVVAVTRYSHENLREDFMTEVSIVKSNHKNAVKLRGYCIGENTLIMVTEYISNGNLDDALHNSDVSITLRLGIAIGCAEALSYMHSMHLSNYSLVSVCHGDIKPANILLDANLTVKVADFGLSRSLLGGINQYINMTPIYFQQGRLTPKSDVYSFGAVLLELIGRRVKAGHGNLVGTFSRACAKSRGITELFDAEIANMRNMKILEEVAKLATKCLTLDIDRRPQMNDVVKHLQMLKIRTEGQEKTACPFFWEPQNHNIKNFTEQDIERITSNYSTPIGKGGFREVYKGVIYDDNAAVAVKRYIKQDLREQFMAEVSIYGQINHKNAVKLIGYCVEGNTLMMVTEYISNGNLEDALHNSDISIPLDTRLAIAIGCAEALSYMHPMHLSNGSLVCHGDIKPANILLDADLTAKVADFRMSRLLQGASLAIQVWLKEV</sequence>
<name>A0A0E0JYF9_ORYPU</name>
<keyword evidence="8" id="KW-0433">Leucine-rich repeat</keyword>
<dbReference type="FunFam" id="3.30.200.20:FF:000309">
    <property type="entry name" value="Leucine-rich repeat receptor protein kinase MSP1"/>
    <property type="match status" value="1"/>
</dbReference>
<evidence type="ECO:0000256" key="8">
    <source>
        <dbReference type="ARBA" id="ARBA00022614"/>
    </source>
</evidence>
<dbReference type="InterPro" id="IPR011009">
    <property type="entry name" value="Kinase-like_dom_sf"/>
</dbReference>
<dbReference type="Proteomes" id="UP000026962">
    <property type="component" value="Chromosome 2"/>
</dbReference>
<keyword evidence="5" id="KW-1003">Cell membrane</keyword>
<evidence type="ECO:0000256" key="23">
    <source>
        <dbReference type="SAM" id="SignalP"/>
    </source>
</evidence>
<evidence type="ECO:0000313" key="26">
    <source>
        <dbReference type="Proteomes" id="UP000026962"/>
    </source>
</evidence>
<evidence type="ECO:0000256" key="19">
    <source>
        <dbReference type="ARBA" id="ARBA00023180"/>
    </source>
</evidence>
<evidence type="ECO:0000256" key="13">
    <source>
        <dbReference type="ARBA" id="ARBA00022741"/>
    </source>
</evidence>
<evidence type="ECO:0000256" key="22">
    <source>
        <dbReference type="PROSITE-ProRule" id="PRU10141"/>
    </source>
</evidence>
<dbReference type="FunFam" id="3.80.10.10:FF:002790">
    <property type="entry name" value="Os02g0277700 protein"/>
    <property type="match status" value="1"/>
</dbReference>
<dbReference type="EnsemblPlants" id="OPUNC02G10880.2">
    <property type="protein sequence ID" value="OPUNC02G10880.2"/>
    <property type="gene ID" value="OPUNC02G10880"/>
</dbReference>
<keyword evidence="7" id="KW-0597">Phosphoprotein</keyword>
<dbReference type="PROSITE" id="PS50011">
    <property type="entry name" value="PROTEIN_KINASE_DOM"/>
    <property type="match status" value="2"/>
</dbReference>
<feature type="signal peptide" evidence="23">
    <location>
        <begin position="1"/>
        <end position="25"/>
    </location>
</feature>
<keyword evidence="9" id="KW-0808">Transferase</keyword>
<dbReference type="Pfam" id="PF13855">
    <property type="entry name" value="LRR_8"/>
    <property type="match status" value="1"/>
</dbReference>
<reference evidence="25" key="1">
    <citation type="submission" date="2015-04" db="UniProtKB">
        <authorList>
            <consortium name="EnsemblPlants"/>
        </authorList>
    </citation>
    <scope>IDENTIFICATION</scope>
</reference>
<accession>A0A0E0JYF9</accession>
<feature type="domain" description="Protein kinase" evidence="24">
    <location>
        <begin position="519"/>
        <end position="1042"/>
    </location>
</feature>
<dbReference type="PANTHER" id="PTHR48005">
    <property type="entry name" value="LEUCINE RICH REPEAT KINASE 2"/>
    <property type="match status" value="1"/>
</dbReference>
<dbReference type="Pfam" id="PF07714">
    <property type="entry name" value="PK_Tyr_Ser-Thr"/>
    <property type="match status" value="2"/>
</dbReference>
<keyword evidence="15 22" id="KW-0067">ATP-binding</keyword>
<dbReference type="InterPro" id="IPR001611">
    <property type="entry name" value="Leu-rich_rpt"/>
</dbReference>
<evidence type="ECO:0000259" key="24">
    <source>
        <dbReference type="PROSITE" id="PS50011"/>
    </source>
</evidence>
<dbReference type="Gene3D" id="1.10.510.10">
    <property type="entry name" value="Transferase(Phosphotransferase) domain 1"/>
    <property type="match status" value="3"/>
</dbReference>
<comment type="catalytic activity">
    <reaction evidence="21">
        <text>L-seryl-[protein] + ATP = O-phospho-L-seryl-[protein] + ADP + H(+)</text>
        <dbReference type="Rhea" id="RHEA:17989"/>
        <dbReference type="Rhea" id="RHEA-COMP:9863"/>
        <dbReference type="Rhea" id="RHEA-COMP:11604"/>
        <dbReference type="ChEBI" id="CHEBI:15378"/>
        <dbReference type="ChEBI" id="CHEBI:29999"/>
        <dbReference type="ChEBI" id="CHEBI:30616"/>
        <dbReference type="ChEBI" id="CHEBI:83421"/>
        <dbReference type="ChEBI" id="CHEBI:456216"/>
        <dbReference type="EC" id="2.7.11.1"/>
    </reaction>
</comment>
<dbReference type="Pfam" id="PF00069">
    <property type="entry name" value="Pkinase"/>
    <property type="match status" value="1"/>
</dbReference>
<evidence type="ECO:0000256" key="12">
    <source>
        <dbReference type="ARBA" id="ARBA00022737"/>
    </source>
</evidence>
<dbReference type="SMART" id="SM00369">
    <property type="entry name" value="LRR_TYP"/>
    <property type="match status" value="7"/>
</dbReference>
<evidence type="ECO:0000256" key="11">
    <source>
        <dbReference type="ARBA" id="ARBA00022729"/>
    </source>
</evidence>
<dbReference type="FunFam" id="3.80.10.10:FF:000400">
    <property type="entry name" value="Nuclear pore complex protein NUP107"/>
    <property type="match status" value="1"/>
</dbReference>
<dbReference type="Gene3D" id="3.80.10.10">
    <property type="entry name" value="Ribonuclease Inhibitor"/>
    <property type="match status" value="2"/>
</dbReference>
<keyword evidence="18" id="KW-0675">Receptor</keyword>
<dbReference type="FunFam" id="3.30.200.20:FF:000337">
    <property type="entry name" value="Wall-associated receptor kinase 3"/>
    <property type="match status" value="1"/>
</dbReference>
<protein>
    <recommendedName>
        <fullName evidence="4">non-specific serine/threonine protein kinase</fullName>
        <ecNumber evidence="4">2.7.11.1</ecNumber>
    </recommendedName>
</protein>
<dbReference type="SUPFAM" id="SSF56112">
    <property type="entry name" value="Protein kinase-like (PK-like)"/>
    <property type="match status" value="3"/>
</dbReference>
<comment type="catalytic activity">
    <reaction evidence="20">
        <text>L-threonyl-[protein] + ATP = O-phospho-L-threonyl-[protein] + ADP + H(+)</text>
        <dbReference type="Rhea" id="RHEA:46608"/>
        <dbReference type="Rhea" id="RHEA-COMP:11060"/>
        <dbReference type="Rhea" id="RHEA-COMP:11605"/>
        <dbReference type="ChEBI" id="CHEBI:15378"/>
        <dbReference type="ChEBI" id="CHEBI:30013"/>
        <dbReference type="ChEBI" id="CHEBI:30616"/>
        <dbReference type="ChEBI" id="CHEBI:61977"/>
        <dbReference type="ChEBI" id="CHEBI:456216"/>
        <dbReference type="EC" id="2.7.11.1"/>
    </reaction>
</comment>
<evidence type="ECO:0000256" key="5">
    <source>
        <dbReference type="ARBA" id="ARBA00022475"/>
    </source>
</evidence>